<accession>A0A392PD51</accession>
<name>A0A392PD51_9FABA</name>
<keyword evidence="2" id="KW-1185">Reference proteome</keyword>
<organism evidence="1 2">
    <name type="scientific">Trifolium medium</name>
    <dbReference type="NCBI Taxonomy" id="97028"/>
    <lineage>
        <taxon>Eukaryota</taxon>
        <taxon>Viridiplantae</taxon>
        <taxon>Streptophyta</taxon>
        <taxon>Embryophyta</taxon>
        <taxon>Tracheophyta</taxon>
        <taxon>Spermatophyta</taxon>
        <taxon>Magnoliopsida</taxon>
        <taxon>eudicotyledons</taxon>
        <taxon>Gunneridae</taxon>
        <taxon>Pentapetalae</taxon>
        <taxon>rosids</taxon>
        <taxon>fabids</taxon>
        <taxon>Fabales</taxon>
        <taxon>Fabaceae</taxon>
        <taxon>Papilionoideae</taxon>
        <taxon>50 kb inversion clade</taxon>
        <taxon>NPAAA clade</taxon>
        <taxon>Hologalegina</taxon>
        <taxon>IRL clade</taxon>
        <taxon>Trifolieae</taxon>
        <taxon>Trifolium</taxon>
    </lineage>
</organism>
<evidence type="ECO:0000313" key="1">
    <source>
        <dbReference type="EMBL" id="MCI09390.1"/>
    </source>
</evidence>
<sequence>MRPNSQPTCGRDLLEATAMILCGVLNSFLSGSSKQIQSPFVRRHFQNFNASVAAVHE</sequence>
<dbReference type="EMBL" id="LXQA010072482">
    <property type="protein sequence ID" value="MCI09390.1"/>
    <property type="molecule type" value="Genomic_DNA"/>
</dbReference>
<comment type="caution">
    <text evidence="1">The sequence shown here is derived from an EMBL/GenBank/DDBJ whole genome shotgun (WGS) entry which is preliminary data.</text>
</comment>
<proteinExistence type="predicted"/>
<protein>
    <submittedName>
        <fullName evidence="1">Uncharacterized protein</fullName>
    </submittedName>
</protein>
<reference evidence="1 2" key="1">
    <citation type="journal article" date="2018" name="Front. Plant Sci.">
        <title>Red Clover (Trifolium pratense) and Zigzag Clover (T. medium) - A Picture of Genomic Similarities and Differences.</title>
        <authorList>
            <person name="Dluhosova J."/>
            <person name="Istvanek J."/>
            <person name="Nedelnik J."/>
            <person name="Repkova J."/>
        </authorList>
    </citation>
    <scope>NUCLEOTIDE SEQUENCE [LARGE SCALE GENOMIC DNA]</scope>
    <source>
        <strain evidence="2">cv. 10/8</strain>
        <tissue evidence="1">Leaf</tissue>
    </source>
</reference>
<dbReference type="AlphaFoldDB" id="A0A392PD51"/>
<dbReference type="Proteomes" id="UP000265520">
    <property type="component" value="Unassembled WGS sequence"/>
</dbReference>
<evidence type="ECO:0000313" key="2">
    <source>
        <dbReference type="Proteomes" id="UP000265520"/>
    </source>
</evidence>